<dbReference type="AlphaFoldDB" id="A0A9D1ID81"/>
<dbReference type="InterPro" id="IPR051698">
    <property type="entry name" value="Transposase_11-like"/>
</dbReference>
<evidence type="ECO:0000313" key="3">
    <source>
        <dbReference type="EMBL" id="HIU33874.1"/>
    </source>
</evidence>
<reference evidence="3" key="1">
    <citation type="submission" date="2020-10" db="EMBL/GenBank/DDBJ databases">
        <authorList>
            <person name="Gilroy R."/>
        </authorList>
    </citation>
    <scope>NUCLEOTIDE SEQUENCE</scope>
    <source>
        <strain evidence="3">ChiHcec3-11533</strain>
    </source>
</reference>
<dbReference type="InterPro" id="IPR047647">
    <property type="entry name" value="ISAs1_transpos"/>
</dbReference>
<dbReference type="InterPro" id="IPR032806">
    <property type="entry name" value="YbfD_N"/>
</dbReference>
<feature type="domain" description="Transposase IS4-like" evidence="1">
    <location>
        <begin position="105"/>
        <end position="330"/>
    </location>
</feature>
<comment type="caution">
    <text evidence="3">The sequence shown here is derived from an EMBL/GenBank/DDBJ whole genome shotgun (WGS) entry which is preliminary data.</text>
</comment>
<protein>
    <submittedName>
        <fullName evidence="3">ISAs1 family transposase</fullName>
    </submittedName>
</protein>
<dbReference type="GO" id="GO:0006313">
    <property type="term" value="P:DNA transposition"/>
    <property type="evidence" value="ECO:0007669"/>
    <property type="project" value="InterPro"/>
</dbReference>
<dbReference type="Proteomes" id="UP000824072">
    <property type="component" value="Unassembled WGS sequence"/>
</dbReference>
<reference evidence="3" key="2">
    <citation type="journal article" date="2021" name="PeerJ">
        <title>Extensive microbial diversity within the chicken gut microbiome revealed by metagenomics and culture.</title>
        <authorList>
            <person name="Gilroy R."/>
            <person name="Ravi A."/>
            <person name="Getino M."/>
            <person name="Pursley I."/>
            <person name="Horton D.L."/>
            <person name="Alikhan N.F."/>
            <person name="Baker D."/>
            <person name="Gharbi K."/>
            <person name="Hall N."/>
            <person name="Watson M."/>
            <person name="Adriaenssens E.M."/>
            <person name="Foster-Nyarko E."/>
            <person name="Jarju S."/>
            <person name="Secka A."/>
            <person name="Antonio M."/>
            <person name="Oren A."/>
            <person name="Chaudhuri R.R."/>
            <person name="La Ragione R."/>
            <person name="Hildebrand F."/>
            <person name="Pallen M.J."/>
        </authorList>
    </citation>
    <scope>NUCLEOTIDE SEQUENCE</scope>
    <source>
        <strain evidence="3">ChiHcec3-11533</strain>
    </source>
</reference>
<organism evidence="3 4">
    <name type="scientific">Candidatus Pullichristensenella excrementigallinarum</name>
    <dbReference type="NCBI Taxonomy" id="2840907"/>
    <lineage>
        <taxon>Bacteria</taxon>
        <taxon>Bacillati</taxon>
        <taxon>Bacillota</taxon>
        <taxon>Clostridia</taxon>
        <taxon>Candidatus Pullichristensenella</taxon>
    </lineage>
</organism>
<dbReference type="Pfam" id="PF13808">
    <property type="entry name" value="DDE_Tnp_1_assoc"/>
    <property type="match status" value="1"/>
</dbReference>
<sequence length="371" mass="42732">AERLLEYMEEVESEREYDGYYYSLGEALSIVVLGSLCGLKNVSQIHQWAESERTREWLKEKFAIERIPCYYWLLSLLKMVKPESLNQCLSRWVRQMLPEEREGLTLAVDGKTVRSTEGKKGYQRPLHIISAQLSELGVTLASKSVDGKSNEIPAVQELLQQMDIAGCLVVADALNCQRETAKVIVAGKGDYLLSVKENQPSLMQDIRDYIQDDALRGGMSAQSIQEKNRERIEKRTAFVTQDIDWLPQKSQWDHLACIGAIHTEFQTKAGKSSQWHYYISSRLLSAQSLLHHARMEWAVESMHWLLDVHFEEDYLRVANKTIQENMNQLRKFALGMIKQYKSRTASKRPLSKLMFDCLLDPNMILRVLAQN</sequence>
<feature type="domain" description="H repeat-associated protein N-terminal" evidence="2">
    <location>
        <begin position="6"/>
        <end position="93"/>
    </location>
</feature>
<name>A0A9D1ID81_9FIRM</name>
<gene>
    <name evidence="3" type="ORF">IAB02_04870</name>
</gene>
<evidence type="ECO:0000313" key="4">
    <source>
        <dbReference type="Proteomes" id="UP000824072"/>
    </source>
</evidence>
<dbReference type="PANTHER" id="PTHR30298">
    <property type="entry name" value="H REPEAT-ASSOCIATED PREDICTED TRANSPOSASE"/>
    <property type="match status" value="1"/>
</dbReference>
<evidence type="ECO:0000259" key="1">
    <source>
        <dbReference type="Pfam" id="PF01609"/>
    </source>
</evidence>
<dbReference type="PANTHER" id="PTHR30298:SF0">
    <property type="entry name" value="PROTEIN YBFL-RELATED"/>
    <property type="match status" value="1"/>
</dbReference>
<dbReference type="NCBIfam" id="NF033564">
    <property type="entry name" value="transpos_ISAs1"/>
    <property type="match status" value="1"/>
</dbReference>
<dbReference type="Pfam" id="PF01609">
    <property type="entry name" value="DDE_Tnp_1"/>
    <property type="match status" value="1"/>
</dbReference>
<dbReference type="EMBL" id="DVMU01000109">
    <property type="protein sequence ID" value="HIU33874.1"/>
    <property type="molecule type" value="Genomic_DNA"/>
</dbReference>
<evidence type="ECO:0000259" key="2">
    <source>
        <dbReference type="Pfam" id="PF13808"/>
    </source>
</evidence>
<dbReference type="GO" id="GO:0003677">
    <property type="term" value="F:DNA binding"/>
    <property type="evidence" value="ECO:0007669"/>
    <property type="project" value="InterPro"/>
</dbReference>
<accession>A0A9D1ID81</accession>
<dbReference type="GO" id="GO:0004803">
    <property type="term" value="F:transposase activity"/>
    <property type="evidence" value="ECO:0007669"/>
    <property type="project" value="InterPro"/>
</dbReference>
<dbReference type="InterPro" id="IPR002559">
    <property type="entry name" value="Transposase_11"/>
</dbReference>
<proteinExistence type="predicted"/>
<feature type="non-terminal residue" evidence="3">
    <location>
        <position position="1"/>
    </location>
</feature>